<feature type="domain" description="PAC" evidence="9">
    <location>
        <begin position="273"/>
        <end position="325"/>
    </location>
</feature>
<name>A0ABY4FF21_9BACT</name>
<dbReference type="EMBL" id="CP095049">
    <property type="protein sequence ID" value="UOQ54612.1"/>
    <property type="molecule type" value="Genomic_DNA"/>
</dbReference>
<evidence type="ECO:0000313" key="11">
    <source>
        <dbReference type="Proteomes" id="UP000831785"/>
    </source>
</evidence>
<dbReference type="InterPro" id="IPR052162">
    <property type="entry name" value="Sensor_kinase/Photoreceptor"/>
</dbReference>
<dbReference type="SMART" id="SM00387">
    <property type="entry name" value="HATPase_c"/>
    <property type="match status" value="1"/>
</dbReference>
<evidence type="ECO:0000259" key="9">
    <source>
        <dbReference type="PROSITE" id="PS50113"/>
    </source>
</evidence>
<dbReference type="PROSITE" id="PS50109">
    <property type="entry name" value="HIS_KIN"/>
    <property type="match status" value="1"/>
</dbReference>
<dbReference type="Proteomes" id="UP000831785">
    <property type="component" value="Chromosome"/>
</dbReference>
<dbReference type="RefSeq" id="WP_244721817.1">
    <property type="nucleotide sequence ID" value="NZ_CP095049.1"/>
</dbReference>
<dbReference type="Gene3D" id="1.20.5.1930">
    <property type="match status" value="1"/>
</dbReference>
<dbReference type="Gene3D" id="2.10.70.100">
    <property type="match status" value="1"/>
</dbReference>
<dbReference type="InterPro" id="IPR013656">
    <property type="entry name" value="PAS_4"/>
</dbReference>
<dbReference type="InterPro" id="IPR000700">
    <property type="entry name" value="PAS-assoc_C"/>
</dbReference>
<comment type="catalytic activity">
    <reaction evidence="1">
        <text>ATP + protein L-histidine = ADP + protein N-phospho-L-histidine.</text>
        <dbReference type="EC" id="2.7.13.3"/>
    </reaction>
</comment>
<dbReference type="SUPFAM" id="SSF55785">
    <property type="entry name" value="PYP-like sensor domain (PAS domain)"/>
    <property type="match status" value="4"/>
</dbReference>
<dbReference type="Pfam" id="PF08448">
    <property type="entry name" value="PAS_4"/>
    <property type="match status" value="1"/>
</dbReference>
<feature type="domain" description="Histidine kinase" evidence="7">
    <location>
        <begin position="587"/>
        <end position="776"/>
    </location>
</feature>
<sequence length="786" mass="87507">MSALDLTYPANADHQGTPLRDAQREQLITQNVAGKTPEQVQELVRQLQEYQLELELQNEELQQAQLEAQAARARYENLYNVAPLGYVTLDAQGIIGHLNPRVSRYFKTEAEHLLGRRFAVFVLESYREAFQDFFRTTLASPTDVNYTLKVQLQAFDGTIFDARLDAMAAPDANDQPGCRLALADISTLQQAIRQRREQQESLDRALTASQQGMWEWSFADNQLRWDQRAQACFGRAHDPNPASFDVLAQAVHPGDLPTVLKALHACIQYGAQLDLTHRVLWPDGSVHYVAAYGHTVANAQGRPHCLSGLMRDVTARYAAEEELAHKNRLLEHVLDNMPVILGRVTPEGRYVEMVGAGLRRVGVADNQLVGYTVFDTFPSLAEPARRLLAGEQVNFVGAAEHEGQQVYYQNYGYFDQQRQQGVFFAIDVTETEQAREKLRQERNFVRSLLDHSTDGILAFDQQGHITAWNQAMEHLTGKTEPAMLGQALFDHLPFTPDSGPGQVIQALLSGEARPRTHLSFSPSGSRHFDVTAIPLPPPPEATGGGLLILRDVTELTRLQTEATQTQLRQQREVLQAVLTAQEEERRRISEALHNGIGQLLFAAKLNAEHQLQLPPGTPNKVLDLLNEAIRATRTVSFELTPIVLEDFGLQSALQKLTQHLPPGQLQLHSHFQGLEQPRPHLMDLAIYRIVQELVNNVLKHAHTLEATLHVVHEDGEVYLSMEDNGAGFLPTTPSALSKTLGLATIRNRVALFEGTIELNSLPGRGTIVTITLPVQTQLPVGSRAGI</sequence>
<proteinExistence type="predicted"/>
<dbReference type="PROSITE" id="PS50113">
    <property type="entry name" value="PAC"/>
    <property type="match status" value="1"/>
</dbReference>
<gene>
    <name evidence="10" type="ORF">MUN80_07565</name>
</gene>
<evidence type="ECO:0000256" key="2">
    <source>
        <dbReference type="ARBA" id="ARBA00012438"/>
    </source>
</evidence>
<dbReference type="InterPro" id="IPR036890">
    <property type="entry name" value="HATPase_C_sf"/>
</dbReference>
<dbReference type="Pfam" id="PF08447">
    <property type="entry name" value="PAS_3"/>
    <property type="match status" value="1"/>
</dbReference>
<dbReference type="Pfam" id="PF02518">
    <property type="entry name" value="HATPase_c"/>
    <property type="match status" value="1"/>
</dbReference>
<dbReference type="NCBIfam" id="TIGR00229">
    <property type="entry name" value="sensory_box"/>
    <property type="match status" value="2"/>
</dbReference>
<feature type="domain" description="PAS" evidence="8">
    <location>
        <begin position="71"/>
        <end position="141"/>
    </location>
</feature>
<feature type="coiled-coil region" evidence="6">
    <location>
        <begin position="40"/>
        <end position="81"/>
    </location>
</feature>
<dbReference type="Pfam" id="PF13426">
    <property type="entry name" value="PAS_9"/>
    <property type="match status" value="1"/>
</dbReference>
<dbReference type="Gene3D" id="3.30.450.20">
    <property type="entry name" value="PAS domain"/>
    <property type="match status" value="4"/>
</dbReference>
<organism evidence="10 11">
    <name type="scientific">Hymenobacter cellulosivorans</name>
    <dbReference type="NCBI Taxonomy" id="2932249"/>
    <lineage>
        <taxon>Bacteria</taxon>
        <taxon>Pseudomonadati</taxon>
        <taxon>Bacteroidota</taxon>
        <taxon>Cytophagia</taxon>
        <taxon>Cytophagales</taxon>
        <taxon>Hymenobacteraceae</taxon>
        <taxon>Hymenobacter</taxon>
    </lineage>
</organism>
<dbReference type="InterPro" id="IPR003594">
    <property type="entry name" value="HATPase_dom"/>
</dbReference>
<dbReference type="SMART" id="SM00091">
    <property type="entry name" value="PAS"/>
    <property type="match status" value="4"/>
</dbReference>
<dbReference type="InterPro" id="IPR005467">
    <property type="entry name" value="His_kinase_dom"/>
</dbReference>
<dbReference type="InterPro" id="IPR035965">
    <property type="entry name" value="PAS-like_dom_sf"/>
</dbReference>
<dbReference type="CDD" id="cd16917">
    <property type="entry name" value="HATPase_UhpB-NarQ-NarX-like"/>
    <property type="match status" value="1"/>
</dbReference>
<dbReference type="PANTHER" id="PTHR43304:SF1">
    <property type="entry name" value="PAC DOMAIN-CONTAINING PROTEIN"/>
    <property type="match status" value="1"/>
</dbReference>
<evidence type="ECO:0000256" key="1">
    <source>
        <dbReference type="ARBA" id="ARBA00000085"/>
    </source>
</evidence>
<keyword evidence="3" id="KW-0597">Phosphoprotein</keyword>
<evidence type="ECO:0000313" key="10">
    <source>
        <dbReference type="EMBL" id="UOQ54612.1"/>
    </source>
</evidence>
<evidence type="ECO:0000256" key="4">
    <source>
        <dbReference type="ARBA" id="ARBA00022679"/>
    </source>
</evidence>
<dbReference type="PANTHER" id="PTHR43304">
    <property type="entry name" value="PHYTOCHROME-LIKE PROTEIN CPH1"/>
    <property type="match status" value="1"/>
</dbReference>
<protein>
    <recommendedName>
        <fullName evidence="2">histidine kinase</fullName>
        <ecNumber evidence="2">2.7.13.3</ecNumber>
    </recommendedName>
</protein>
<dbReference type="SUPFAM" id="SSF55874">
    <property type="entry name" value="ATPase domain of HSP90 chaperone/DNA topoisomerase II/histidine kinase"/>
    <property type="match status" value="1"/>
</dbReference>
<keyword evidence="6" id="KW-0175">Coiled coil</keyword>
<dbReference type="CDD" id="cd00130">
    <property type="entry name" value="PAS"/>
    <property type="match status" value="3"/>
</dbReference>
<evidence type="ECO:0000259" key="7">
    <source>
        <dbReference type="PROSITE" id="PS50109"/>
    </source>
</evidence>
<dbReference type="Gene3D" id="3.30.565.10">
    <property type="entry name" value="Histidine kinase-like ATPase, C-terminal domain"/>
    <property type="match status" value="1"/>
</dbReference>
<dbReference type="PROSITE" id="PS50112">
    <property type="entry name" value="PAS"/>
    <property type="match status" value="2"/>
</dbReference>
<feature type="domain" description="PAS" evidence="8">
    <location>
        <begin position="441"/>
        <end position="489"/>
    </location>
</feature>
<keyword evidence="4" id="KW-0808">Transferase</keyword>
<evidence type="ECO:0000256" key="3">
    <source>
        <dbReference type="ARBA" id="ARBA00022553"/>
    </source>
</evidence>
<reference evidence="10 11" key="1">
    <citation type="submission" date="2022-04" db="EMBL/GenBank/DDBJ databases">
        <title>Hymenobacter sp. isolated from the air.</title>
        <authorList>
            <person name="Won M."/>
            <person name="Lee C.-M."/>
            <person name="Woen H.-Y."/>
            <person name="Kwon S.-W."/>
        </authorList>
    </citation>
    <scope>NUCLEOTIDE SEQUENCE [LARGE SCALE GENOMIC DNA]</scope>
    <source>
        <strain evidence="11">5116 S-27</strain>
    </source>
</reference>
<evidence type="ECO:0000256" key="6">
    <source>
        <dbReference type="SAM" id="Coils"/>
    </source>
</evidence>
<dbReference type="InterPro" id="IPR013655">
    <property type="entry name" value="PAS_fold_3"/>
</dbReference>
<keyword evidence="5" id="KW-0418">Kinase</keyword>
<evidence type="ECO:0000256" key="5">
    <source>
        <dbReference type="ARBA" id="ARBA00022777"/>
    </source>
</evidence>
<evidence type="ECO:0000259" key="8">
    <source>
        <dbReference type="PROSITE" id="PS50112"/>
    </source>
</evidence>
<dbReference type="EC" id="2.7.13.3" evidence="2"/>
<keyword evidence="11" id="KW-1185">Reference proteome</keyword>
<accession>A0ABY4FF21</accession>
<dbReference type="InterPro" id="IPR000014">
    <property type="entry name" value="PAS"/>
</dbReference>